<proteinExistence type="predicted"/>
<evidence type="ECO:0000259" key="6">
    <source>
        <dbReference type="PROSITE" id="PS50014"/>
    </source>
</evidence>
<feature type="domain" description="Bromo" evidence="6">
    <location>
        <begin position="294"/>
        <end position="366"/>
    </location>
</feature>
<dbReference type="Proteomes" id="UP000233837">
    <property type="component" value="Unassembled WGS sequence"/>
</dbReference>
<dbReference type="SMART" id="SM00297">
    <property type="entry name" value="BROMO"/>
    <property type="match status" value="1"/>
</dbReference>
<dbReference type="PANTHER" id="PTHR45926">
    <property type="entry name" value="OSJNBA0053K19.4 PROTEIN"/>
    <property type="match status" value="1"/>
</dbReference>
<dbReference type="PROSITE" id="PS51525">
    <property type="entry name" value="NET"/>
    <property type="match status" value="1"/>
</dbReference>
<feature type="compositionally biased region" description="Polar residues" evidence="5">
    <location>
        <begin position="53"/>
        <end position="65"/>
    </location>
</feature>
<dbReference type="AlphaFoldDB" id="A0A2I0X2E9"/>
<dbReference type="Gene3D" id="1.20.1270.220">
    <property type="match status" value="1"/>
</dbReference>
<evidence type="ECO:0000313" key="9">
    <source>
        <dbReference type="Proteomes" id="UP000233837"/>
    </source>
</evidence>
<dbReference type="Pfam" id="PF17035">
    <property type="entry name" value="BET"/>
    <property type="match status" value="1"/>
</dbReference>
<gene>
    <name evidence="8" type="primary">GTE4</name>
    <name evidence="8" type="ORF">MA16_Dca004111</name>
</gene>
<organism evidence="8 9">
    <name type="scientific">Dendrobium catenatum</name>
    <dbReference type="NCBI Taxonomy" id="906689"/>
    <lineage>
        <taxon>Eukaryota</taxon>
        <taxon>Viridiplantae</taxon>
        <taxon>Streptophyta</taxon>
        <taxon>Embryophyta</taxon>
        <taxon>Tracheophyta</taxon>
        <taxon>Spermatophyta</taxon>
        <taxon>Magnoliopsida</taxon>
        <taxon>Liliopsida</taxon>
        <taxon>Asparagales</taxon>
        <taxon>Orchidaceae</taxon>
        <taxon>Epidendroideae</taxon>
        <taxon>Malaxideae</taxon>
        <taxon>Dendrobiinae</taxon>
        <taxon>Dendrobium</taxon>
    </lineage>
</organism>
<evidence type="ECO:0000256" key="2">
    <source>
        <dbReference type="ARBA" id="ARBA00023117"/>
    </source>
</evidence>
<feature type="domain" description="NET" evidence="7">
    <location>
        <begin position="442"/>
        <end position="523"/>
    </location>
</feature>
<feature type="compositionally biased region" description="Basic and acidic residues" evidence="5">
    <location>
        <begin position="12"/>
        <end position="22"/>
    </location>
</feature>
<keyword evidence="2 4" id="KW-0103">Bromodomain</keyword>
<evidence type="ECO:0000256" key="5">
    <source>
        <dbReference type="SAM" id="MobiDB-lite"/>
    </source>
</evidence>
<evidence type="ECO:0000256" key="1">
    <source>
        <dbReference type="ARBA" id="ARBA00023015"/>
    </source>
</evidence>
<protein>
    <submittedName>
        <fullName evidence="8">Transcription factor GTE4</fullName>
    </submittedName>
</protein>
<dbReference type="CDD" id="cd05506">
    <property type="entry name" value="Bromo_plant1"/>
    <property type="match status" value="1"/>
</dbReference>
<reference evidence="8 9" key="2">
    <citation type="journal article" date="2017" name="Nature">
        <title>The Apostasia genome and the evolution of orchids.</title>
        <authorList>
            <person name="Zhang G.Q."/>
            <person name="Liu K.W."/>
            <person name="Li Z."/>
            <person name="Lohaus R."/>
            <person name="Hsiao Y.Y."/>
            <person name="Niu S.C."/>
            <person name="Wang J.Y."/>
            <person name="Lin Y.C."/>
            <person name="Xu Q."/>
            <person name="Chen L.J."/>
            <person name="Yoshida K."/>
            <person name="Fujiwara S."/>
            <person name="Wang Z.W."/>
            <person name="Zhang Y.Q."/>
            <person name="Mitsuda N."/>
            <person name="Wang M."/>
            <person name="Liu G.H."/>
            <person name="Pecoraro L."/>
            <person name="Huang H.X."/>
            <person name="Xiao X.J."/>
            <person name="Lin M."/>
            <person name="Wu X.Y."/>
            <person name="Wu W.L."/>
            <person name="Chen Y.Y."/>
            <person name="Chang S.B."/>
            <person name="Sakamoto S."/>
            <person name="Ohme-Takagi M."/>
            <person name="Yagi M."/>
            <person name="Zeng S.J."/>
            <person name="Shen C.Y."/>
            <person name="Yeh C.M."/>
            <person name="Luo Y.B."/>
            <person name="Tsai W.C."/>
            <person name="Van de Peer Y."/>
            <person name="Liu Z.J."/>
        </authorList>
    </citation>
    <scope>NUCLEOTIDE SEQUENCE [LARGE SCALE GENOMIC DNA]</scope>
    <source>
        <tissue evidence="8">The whole plant</tissue>
    </source>
</reference>
<dbReference type="InterPro" id="IPR001487">
    <property type="entry name" value="Bromodomain"/>
</dbReference>
<feature type="region of interest" description="Disordered" evidence="5">
    <location>
        <begin position="1"/>
        <end position="91"/>
    </location>
</feature>
<feature type="compositionally biased region" description="Low complexity" evidence="5">
    <location>
        <begin position="67"/>
        <end position="79"/>
    </location>
</feature>
<dbReference type="EMBL" id="KZ502211">
    <property type="protein sequence ID" value="PKU82094.1"/>
    <property type="molecule type" value="Genomic_DNA"/>
</dbReference>
<dbReference type="InterPro" id="IPR036427">
    <property type="entry name" value="Bromodomain-like_sf"/>
</dbReference>
<dbReference type="SUPFAM" id="SSF47370">
    <property type="entry name" value="Bromodomain"/>
    <property type="match status" value="1"/>
</dbReference>
<reference evidence="8 9" key="1">
    <citation type="journal article" date="2016" name="Sci. Rep.">
        <title>The Dendrobium catenatum Lindl. genome sequence provides insights into polysaccharide synthase, floral development and adaptive evolution.</title>
        <authorList>
            <person name="Zhang G.Q."/>
            <person name="Xu Q."/>
            <person name="Bian C."/>
            <person name="Tsai W.C."/>
            <person name="Yeh C.M."/>
            <person name="Liu K.W."/>
            <person name="Yoshida K."/>
            <person name="Zhang L.S."/>
            <person name="Chang S.B."/>
            <person name="Chen F."/>
            <person name="Shi Y."/>
            <person name="Su Y.Y."/>
            <person name="Zhang Y.Q."/>
            <person name="Chen L.J."/>
            <person name="Yin Y."/>
            <person name="Lin M."/>
            <person name="Huang H."/>
            <person name="Deng H."/>
            <person name="Wang Z.W."/>
            <person name="Zhu S.L."/>
            <person name="Zhao X."/>
            <person name="Deng C."/>
            <person name="Niu S.C."/>
            <person name="Huang J."/>
            <person name="Wang M."/>
            <person name="Liu G.H."/>
            <person name="Yang H.J."/>
            <person name="Xiao X.J."/>
            <person name="Hsiao Y.Y."/>
            <person name="Wu W.L."/>
            <person name="Chen Y.Y."/>
            <person name="Mitsuda N."/>
            <person name="Ohme-Takagi M."/>
            <person name="Luo Y.B."/>
            <person name="Van de Peer Y."/>
            <person name="Liu Z.J."/>
        </authorList>
    </citation>
    <scope>NUCLEOTIDE SEQUENCE [LARGE SCALE GENOMIC DNA]</scope>
    <source>
        <tissue evidence="8">The whole plant</tissue>
    </source>
</reference>
<evidence type="ECO:0000256" key="3">
    <source>
        <dbReference type="ARBA" id="ARBA00023163"/>
    </source>
</evidence>
<keyword evidence="9" id="KW-1185">Reference proteome</keyword>
<feature type="compositionally biased region" description="Low complexity" evidence="5">
    <location>
        <begin position="586"/>
        <end position="602"/>
    </location>
</feature>
<feature type="compositionally biased region" description="Low complexity" evidence="5">
    <location>
        <begin position="35"/>
        <end position="52"/>
    </location>
</feature>
<evidence type="ECO:0000259" key="7">
    <source>
        <dbReference type="PROSITE" id="PS51525"/>
    </source>
</evidence>
<keyword evidence="3" id="KW-0804">Transcription</keyword>
<evidence type="ECO:0000256" key="4">
    <source>
        <dbReference type="PROSITE-ProRule" id="PRU00035"/>
    </source>
</evidence>
<name>A0A2I0X2E9_9ASPA</name>
<dbReference type="Pfam" id="PF00439">
    <property type="entry name" value="Bromodomain"/>
    <property type="match status" value="1"/>
</dbReference>
<dbReference type="InterPro" id="IPR027353">
    <property type="entry name" value="NET_dom"/>
</dbReference>
<dbReference type="InterPro" id="IPR038336">
    <property type="entry name" value="NET_sf"/>
</dbReference>
<dbReference type="STRING" id="906689.A0A2I0X2E9"/>
<dbReference type="Gene3D" id="1.20.920.10">
    <property type="entry name" value="Bromodomain-like"/>
    <property type="match status" value="1"/>
</dbReference>
<dbReference type="InterPro" id="IPR037377">
    <property type="entry name" value="GTE_bromo"/>
</dbReference>
<keyword evidence="1" id="KW-0805">Transcription regulation</keyword>
<evidence type="ECO:0000313" key="8">
    <source>
        <dbReference type="EMBL" id="PKU82094.1"/>
    </source>
</evidence>
<feature type="region of interest" description="Disordered" evidence="5">
    <location>
        <begin position="539"/>
        <end position="612"/>
    </location>
</feature>
<accession>A0A2I0X2E9</accession>
<sequence length="631" mass="70326">MASGPLSEGDVDGSREKRRWVENKVYTRKAHNKTLKPNPNQNPLPLTQIQPPSSQQALTTTTDGINSPLQQQKPPQQSLENPQPAVPQQLSTASDYVASSIHPKPANLRLPNDQNRVIAINLALKSKHEVRELRGKLISELELVRSLLRRLEARQTQLSMNDTAKIASPPGQNMSQLSGNDVGASLPIKRAPALSETASAAAPTPIRRQLTVSIPAAVGGDNGIVDILEKEKRTPKVNQYYKNTDFLLGKEKLPPPESIKKARVNGIKNVMQSMENKINEQAFKKCGVLLSKLMKHNHGWVFNTPVDAKALGLPDYHKIITHPMDLGTVKSRLSRNWYKAPKEFAEDVRLTFCNALTYNPKGQDVHIMAQQLLQVFEERWSIIEADLAYLNSPLAMKRPPPLDMKKTIERSDSTLSPFSVDLKTKSLKQLTHSGRPLVSKKPKAKDPNKREMTFEEKQRLSNNLQNLPSEKLDMVVQIIKKRNLSVSQHEDEIEVDIDSVDTETLWELDRFVTNYKKSLSKIKRKAELAILSKAKPELHAQNREQRMVSNSAPTDMPRESKTVTVEKIIASSSPAGGTMVGKNESRSSSSSSSSSDSGSSSSETYTKNDAQIRIAKVPLEVAQMVYDNPEH</sequence>
<dbReference type="PROSITE" id="PS50014">
    <property type="entry name" value="BROMODOMAIN_2"/>
    <property type="match status" value="1"/>
</dbReference>
<dbReference type="PRINTS" id="PR00503">
    <property type="entry name" value="BROMODOMAIN"/>
</dbReference>